<evidence type="ECO:0000259" key="1">
    <source>
        <dbReference type="Pfam" id="PF22925"/>
    </source>
</evidence>
<dbReference type="AlphaFoldDB" id="K2NM50"/>
<dbReference type="Gene3D" id="2.60.120.200">
    <property type="match status" value="1"/>
</dbReference>
<proteinExistence type="predicted"/>
<evidence type="ECO:0000313" key="2">
    <source>
        <dbReference type="EMBL" id="EKF38859.1"/>
    </source>
</evidence>
<feature type="domain" description="Trans-sialidase C-terminal" evidence="1">
    <location>
        <begin position="8"/>
        <end position="181"/>
    </location>
</feature>
<evidence type="ECO:0000313" key="3">
    <source>
        <dbReference type="Proteomes" id="UP000007350"/>
    </source>
</evidence>
<sequence>MPADAAVVTGSSDGVTFRGAWAEWPVGGQEQNQLYHFANYNFTLVATVSIDGGPTREGSIPLMGVNMEDANKVLLGVSYNGGGKWVLLCGDGKTTKEHSSNLETETDATQYQVAIVLQNGTQGTAYVDGKRVESVPCAFGNKEVKMISHFYIGGDGSSTGSQEGVSVTVRNVLLYNRPLNDDEIGALNPKKGP</sequence>
<dbReference type="Pfam" id="PF22925">
    <property type="entry name" value="TS_C"/>
    <property type="match status" value="1"/>
</dbReference>
<accession>K2NM50</accession>
<dbReference type="InterPro" id="IPR055239">
    <property type="entry name" value="TS_C"/>
</dbReference>
<protein>
    <submittedName>
        <fullName evidence="2">Trans-sialidase, putative</fullName>
    </submittedName>
</protein>
<reference evidence="2 3" key="1">
    <citation type="journal article" date="2012" name="BMC Genomics">
        <title>Comparative genomic analysis of human infective Trypanosoma cruzi lineages with the bat-restricted subspecies T. cruzi marinkellei.</title>
        <authorList>
            <person name="Franzen O."/>
            <person name="Talavera-Lopez C."/>
            <person name="Ochaya S."/>
            <person name="Butler C.E."/>
            <person name="Messenger L.A."/>
            <person name="Lewis M.D."/>
            <person name="Llewellyn M.S."/>
            <person name="Marinkelle C.J."/>
            <person name="Tyler K.M."/>
            <person name="Miles M.A."/>
            <person name="Andersson B."/>
        </authorList>
    </citation>
    <scope>NUCLEOTIDE SEQUENCE [LARGE SCALE GENOMIC DNA]</scope>
    <source>
        <strain evidence="2 3">B7</strain>
    </source>
</reference>
<gene>
    <name evidence="2" type="ORF">MOQ_000926</name>
</gene>
<comment type="caution">
    <text evidence="2">The sequence shown here is derived from an EMBL/GenBank/DDBJ whole genome shotgun (WGS) entry which is preliminary data.</text>
</comment>
<organism evidence="2 3">
    <name type="scientific">Trypanosoma cruzi marinkellei</name>
    <dbReference type="NCBI Taxonomy" id="85056"/>
    <lineage>
        <taxon>Eukaryota</taxon>
        <taxon>Discoba</taxon>
        <taxon>Euglenozoa</taxon>
        <taxon>Kinetoplastea</taxon>
        <taxon>Metakinetoplastina</taxon>
        <taxon>Trypanosomatida</taxon>
        <taxon>Trypanosomatidae</taxon>
        <taxon>Trypanosoma</taxon>
        <taxon>Schizotrypanum</taxon>
    </lineage>
</organism>
<dbReference type="Proteomes" id="UP000007350">
    <property type="component" value="Unassembled WGS sequence"/>
</dbReference>
<dbReference type="InterPro" id="IPR013320">
    <property type="entry name" value="ConA-like_dom_sf"/>
</dbReference>
<keyword evidence="3" id="KW-1185">Reference proteome</keyword>
<dbReference type="SUPFAM" id="SSF49899">
    <property type="entry name" value="Concanavalin A-like lectins/glucanases"/>
    <property type="match status" value="1"/>
</dbReference>
<name>K2NM50_TRYCR</name>
<feature type="non-terminal residue" evidence="2">
    <location>
        <position position="193"/>
    </location>
</feature>
<dbReference type="EMBL" id="AHKC01004592">
    <property type="protein sequence ID" value="EKF38859.1"/>
    <property type="molecule type" value="Genomic_DNA"/>
</dbReference>